<dbReference type="OrthoDB" id="4062651at2759"/>
<dbReference type="InterPro" id="IPR052232">
    <property type="entry name" value="RLK_Ser/Thr-Kinase"/>
</dbReference>
<evidence type="ECO:0000256" key="6">
    <source>
        <dbReference type="ARBA" id="ARBA00022692"/>
    </source>
</evidence>
<feature type="region of interest" description="Disordered" evidence="15">
    <location>
        <begin position="112"/>
        <end position="152"/>
    </location>
</feature>
<comment type="catalytic activity">
    <reaction evidence="12">
        <text>L-threonyl-[protein] + ATP = O-phospho-L-threonyl-[protein] + ADP + H(+)</text>
        <dbReference type="Rhea" id="RHEA:46608"/>
        <dbReference type="Rhea" id="RHEA-COMP:11060"/>
        <dbReference type="Rhea" id="RHEA-COMP:11605"/>
        <dbReference type="ChEBI" id="CHEBI:15378"/>
        <dbReference type="ChEBI" id="CHEBI:30013"/>
        <dbReference type="ChEBI" id="CHEBI:30616"/>
        <dbReference type="ChEBI" id="CHEBI:61977"/>
        <dbReference type="ChEBI" id="CHEBI:456216"/>
        <dbReference type="EC" id="2.7.11.1"/>
    </reaction>
</comment>
<keyword evidence="11 16" id="KW-0472">Membrane</keyword>
<comment type="caution">
    <text evidence="18">The sequence shown here is derived from an EMBL/GenBank/DDBJ whole genome shotgun (WGS) entry which is preliminary data.</text>
</comment>
<organism evidence="18 19">
    <name type="scientific">Acer yangbiense</name>
    <dbReference type="NCBI Taxonomy" id="1000413"/>
    <lineage>
        <taxon>Eukaryota</taxon>
        <taxon>Viridiplantae</taxon>
        <taxon>Streptophyta</taxon>
        <taxon>Embryophyta</taxon>
        <taxon>Tracheophyta</taxon>
        <taxon>Spermatophyta</taxon>
        <taxon>Magnoliopsida</taxon>
        <taxon>eudicotyledons</taxon>
        <taxon>Gunneridae</taxon>
        <taxon>Pentapetalae</taxon>
        <taxon>rosids</taxon>
        <taxon>malvids</taxon>
        <taxon>Sapindales</taxon>
        <taxon>Sapindaceae</taxon>
        <taxon>Hippocastanoideae</taxon>
        <taxon>Acereae</taxon>
        <taxon>Acer</taxon>
    </lineage>
</organism>
<evidence type="ECO:0000313" key="19">
    <source>
        <dbReference type="Proteomes" id="UP000323000"/>
    </source>
</evidence>
<reference evidence="19" key="1">
    <citation type="journal article" date="2019" name="Gigascience">
        <title>De novo genome assembly of the endangered Acer yangbiense, a plant species with extremely small populations endemic to Yunnan Province, China.</title>
        <authorList>
            <person name="Yang J."/>
            <person name="Wariss H.M."/>
            <person name="Tao L."/>
            <person name="Zhang R."/>
            <person name="Yun Q."/>
            <person name="Hollingsworth P."/>
            <person name="Dao Z."/>
            <person name="Luo G."/>
            <person name="Guo H."/>
            <person name="Ma Y."/>
            <person name="Sun W."/>
        </authorList>
    </citation>
    <scope>NUCLEOTIDE SEQUENCE [LARGE SCALE GENOMIC DNA]</scope>
    <source>
        <strain evidence="19">cv. Malutang</strain>
    </source>
</reference>
<evidence type="ECO:0000256" key="4">
    <source>
        <dbReference type="ARBA" id="ARBA00022553"/>
    </source>
</evidence>
<evidence type="ECO:0000256" key="9">
    <source>
        <dbReference type="ARBA" id="ARBA00022840"/>
    </source>
</evidence>
<evidence type="ECO:0000256" key="3">
    <source>
        <dbReference type="ARBA" id="ARBA00022527"/>
    </source>
</evidence>
<dbReference type="GO" id="GO:0016020">
    <property type="term" value="C:membrane"/>
    <property type="evidence" value="ECO:0007669"/>
    <property type="project" value="UniProtKB-SubCell"/>
</dbReference>
<evidence type="ECO:0000256" key="14">
    <source>
        <dbReference type="PROSITE-ProRule" id="PRU10141"/>
    </source>
</evidence>
<dbReference type="InterPro" id="IPR011009">
    <property type="entry name" value="Kinase-like_dom_sf"/>
</dbReference>
<keyword evidence="4" id="KW-0597">Phosphoprotein</keyword>
<comment type="subcellular location">
    <subcellularLocation>
        <location evidence="1">Membrane</location>
        <topology evidence="1">Single-pass membrane protein</topology>
    </subcellularLocation>
</comment>
<gene>
    <name evidence="18" type="ORF">EZV62_024798</name>
</gene>
<dbReference type="EMBL" id="VAHF01000012">
    <property type="protein sequence ID" value="TXG48923.1"/>
    <property type="molecule type" value="Genomic_DNA"/>
</dbReference>
<evidence type="ECO:0000256" key="1">
    <source>
        <dbReference type="ARBA" id="ARBA00004167"/>
    </source>
</evidence>
<keyword evidence="19" id="KW-1185">Reference proteome</keyword>
<evidence type="ECO:0000256" key="15">
    <source>
        <dbReference type="SAM" id="MobiDB-lite"/>
    </source>
</evidence>
<proteinExistence type="predicted"/>
<evidence type="ECO:0000256" key="7">
    <source>
        <dbReference type="ARBA" id="ARBA00022741"/>
    </source>
</evidence>
<dbReference type="PANTHER" id="PTHR47984">
    <property type="entry name" value="OS01G0323000 PROTEIN"/>
    <property type="match status" value="1"/>
</dbReference>
<keyword evidence="5" id="KW-0808">Transferase</keyword>
<dbReference type="InterPro" id="IPR001245">
    <property type="entry name" value="Ser-Thr/Tyr_kinase_cat_dom"/>
</dbReference>
<protein>
    <recommendedName>
        <fullName evidence="2">non-specific serine/threonine protein kinase</fullName>
        <ecNumber evidence="2">2.7.11.1</ecNumber>
    </recommendedName>
</protein>
<feature type="region of interest" description="Disordered" evidence="15">
    <location>
        <begin position="368"/>
        <end position="418"/>
    </location>
</feature>
<dbReference type="GO" id="GO:0005524">
    <property type="term" value="F:ATP binding"/>
    <property type="evidence" value="ECO:0007669"/>
    <property type="project" value="UniProtKB-UniRule"/>
</dbReference>
<evidence type="ECO:0000256" key="11">
    <source>
        <dbReference type="ARBA" id="ARBA00023136"/>
    </source>
</evidence>
<evidence type="ECO:0000259" key="17">
    <source>
        <dbReference type="Pfam" id="PF07714"/>
    </source>
</evidence>
<dbReference type="PROSITE" id="PS00107">
    <property type="entry name" value="PROTEIN_KINASE_ATP"/>
    <property type="match status" value="1"/>
</dbReference>
<dbReference type="FunFam" id="1.10.510.10:FF:000035">
    <property type="entry name" value="Putative receptor-like serine/threonine-protein kinase"/>
    <property type="match status" value="1"/>
</dbReference>
<evidence type="ECO:0000256" key="8">
    <source>
        <dbReference type="ARBA" id="ARBA00022777"/>
    </source>
</evidence>
<keyword evidence="3" id="KW-0723">Serine/threonine-protein kinase</keyword>
<dbReference type="PANTHER" id="PTHR47984:SF14">
    <property type="entry name" value="OS01G0323000 PROTEIN"/>
    <property type="match status" value="1"/>
</dbReference>
<feature type="transmembrane region" description="Helical" evidence="16">
    <location>
        <begin position="20"/>
        <end position="43"/>
    </location>
</feature>
<feature type="domain" description="Serine-threonine/tyrosine-protein kinase catalytic" evidence="17">
    <location>
        <begin position="264"/>
        <end position="368"/>
    </location>
</feature>
<dbReference type="InterPro" id="IPR017441">
    <property type="entry name" value="Protein_kinase_ATP_BS"/>
</dbReference>
<evidence type="ECO:0000256" key="2">
    <source>
        <dbReference type="ARBA" id="ARBA00012513"/>
    </source>
</evidence>
<dbReference type="Gene3D" id="3.30.200.20">
    <property type="entry name" value="Phosphorylase Kinase, domain 1"/>
    <property type="match status" value="1"/>
</dbReference>
<keyword evidence="9 14" id="KW-0067">ATP-binding</keyword>
<evidence type="ECO:0000256" key="16">
    <source>
        <dbReference type="SAM" id="Phobius"/>
    </source>
</evidence>
<evidence type="ECO:0000256" key="10">
    <source>
        <dbReference type="ARBA" id="ARBA00022989"/>
    </source>
</evidence>
<evidence type="ECO:0000256" key="13">
    <source>
        <dbReference type="ARBA" id="ARBA00048679"/>
    </source>
</evidence>
<accession>A0A5C7GW21</accession>
<keyword evidence="7 14" id="KW-0547">Nucleotide-binding</keyword>
<keyword evidence="6 16" id="KW-0812">Transmembrane</keyword>
<dbReference type="Pfam" id="PF07714">
    <property type="entry name" value="PK_Tyr_Ser-Thr"/>
    <property type="match status" value="1"/>
</dbReference>
<dbReference type="EC" id="2.7.11.1" evidence="2"/>
<dbReference type="Gene3D" id="1.10.510.10">
    <property type="entry name" value="Transferase(Phosphotransferase) domain 1"/>
    <property type="match status" value="1"/>
</dbReference>
<evidence type="ECO:0000313" key="18">
    <source>
        <dbReference type="EMBL" id="TXG48923.1"/>
    </source>
</evidence>
<evidence type="ECO:0000256" key="5">
    <source>
        <dbReference type="ARBA" id="ARBA00022679"/>
    </source>
</evidence>
<evidence type="ECO:0000256" key="12">
    <source>
        <dbReference type="ARBA" id="ARBA00047899"/>
    </source>
</evidence>
<dbReference type="SUPFAM" id="SSF56112">
    <property type="entry name" value="Protein kinase-like (PK-like)"/>
    <property type="match status" value="1"/>
</dbReference>
<keyword evidence="8" id="KW-0418">Kinase</keyword>
<sequence length="473" mass="52483">MANDLNAKLSKTTAIFNLKVWEVIGISVALFIIIILSVLSFCLTSRKKSRRARNNKLPFTQIPTVSKEIKEVRVEQVSTNEFVPRDGILLTIHDKSSDKDSDKVLVHLGMGKVKNGDNNSQSGSFHHYDKDGGSQSGEEGSSGTVAVYKPSSSHPITAPSPLTGLPEFSHLGWGHWFTLRDLELATNRFSKDNVLGEGGYGVVYRGYLINGTPVAVKKILNNVILVYEYVNNGNLEQWLHGAMRQHGYLTWEARMKVLLGTAKAYVAPEYANTGLLNEKSDVYSFGVVLLESITGRDPVDYGRSAQEVNLVDWLKMMVGNRRSEEVVDPNIEVRPSTRALKRALLTALRCVDPDSEKRPKMSQVVRMLESEEYPIAREDRRHRRTQGGGSMEIESQKGNSDTEKSDYPGSRSEDGMTLVGRVGKMKFGRQISRVSQESRTPLIAKGLAIYNAEDRPIVGSLRSWAVPNISNGG</sequence>
<dbReference type="Proteomes" id="UP000323000">
    <property type="component" value="Chromosome 12"/>
</dbReference>
<feature type="compositionally biased region" description="Basic and acidic residues" evidence="15">
    <location>
        <begin position="400"/>
        <end position="414"/>
    </location>
</feature>
<dbReference type="GO" id="GO:0004674">
    <property type="term" value="F:protein serine/threonine kinase activity"/>
    <property type="evidence" value="ECO:0007669"/>
    <property type="project" value="UniProtKB-KW"/>
</dbReference>
<name>A0A5C7GW21_9ROSI</name>
<feature type="binding site" evidence="14">
    <location>
        <position position="218"/>
    </location>
    <ligand>
        <name>ATP</name>
        <dbReference type="ChEBI" id="CHEBI:30616"/>
    </ligand>
</feature>
<dbReference type="AlphaFoldDB" id="A0A5C7GW21"/>
<keyword evidence="10 16" id="KW-1133">Transmembrane helix</keyword>
<comment type="catalytic activity">
    <reaction evidence="13">
        <text>L-seryl-[protein] + ATP = O-phospho-L-seryl-[protein] + ADP + H(+)</text>
        <dbReference type="Rhea" id="RHEA:17989"/>
        <dbReference type="Rhea" id="RHEA-COMP:9863"/>
        <dbReference type="Rhea" id="RHEA-COMP:11604"/>
        <dbReference type="ChEBI" id="CHEBI:15378"/>
        <dbReference type="ChEBI" id="CHEBI:29999"/>
        <dbReference type="ChEBI" id="CHEBI:30616"/>
        <dbReference type="ChEBI" id="CHEBI:83421"/>
        <dbReference type="ChEBI" id="CHEBI:456216"/>
        <dbReference type="EC" id="2.7.11.1"/>
    </reaction>
</comment>